<evidence type="ECO:0000256" key="5">
    <source>
        <dbReference type="ARBA" id="ARBA00022821"/>
    </source>
</evidence>
<dbReference type="InterPro" id="IPR041118">
    <property type="entry name" value="Rx_N"/>
</dbReference>
<evidence type="ECO:0000259" key="7">
    <source>
        <dbReference type="Pfam" id="PF25019"/>
    </source>
</evidence>
<evidence type="ECO:0008006" key="10">
    <source>
        <dbReference type="Google" id="ProtNLM"/>
    </source>
</evidence>
<dbReference type="Gene3D" id="1.20.5.4130">
    <property type="match status" value="1"/>
</dbReference>
<evidence type="ECO:0000256" key="1">
    <source>
        <dbReference type="ARBA" id="ARBA00008894"/>
    </source>
</evidence>
<accession>A0ABC9B764</accession>
<keyword evidence="9" id="KW-1185">Reference proteome</keyword>
<feature type="domain" description="Disease resistance N-terminal" evidence="6">
    <location>
        <begin position="35"/>
        <end position="100"/>
    </location>
</feature>
<dbReference type="GO" id="GO:0006952">
    <property type="term" value="P:defense response"/>
    <property type="evidence" value="ECO:0007669"/>
    <property type="project" value="UniProtKB-KW"/>
</dbReference>
<dbReference type="GO" id="GO:0000166">
    <property type="term" value="F:nucleotide binding"/>
    <property type="evidence" value="ECO:0007669"/>
    <property type="project" value="UniProtKB-KW"/>
</dbReference>
<evidence type="ECO:0000313" key="8">
    <source>
        <dbReference type="EMBL" id="CAL4994730.1"/>
    </source>
</evidence>
<evidence type="ECO:0000259" key="6">
    <source>
        <dbReference type="Pfam" id="PF18052"/>
    </source>
</evidence>
<protein>
    <recommendedName>
        <fullName evidence="10">Rx N-terminal domain-containing protein</fullName>
    </recommendedName>
</protein>
<dbReference type="SUPFAM" id="SSF52058">
    <property type="entry name" value="L domain-like"/>
    <property type="match status" value="2"/>
</dbReference>
<evidence type="ECO:0000256" key="4">
    <source>
        <dbReference type="ARBA" id="ARBA00022741"/>
    </source>
</evidence>
<evidence type="ECO:0000313" key="9">
    <source>
        <dbReference type="Proteomes" id="UP001497457"/>
    </source>
</evidence>
<dbReference type="AlphaFoldDB" id="A0ABC9B764"/>
<organism evidence="8 9">
    <name type="scientific">Urochloa decumbens</name>
    <dbReference type="NCBI Taxonomy" id="240449"/>
    <lineage>
        <taxon>Eukaryota</taxon>
        <taxon>Viridiplantae</taxon>
        <taxon>Streptophyta</taxon>
        <taxon>Embryophyta</taxon>
        <taxon>Tracheophyta</taxon>
        <taxon>Spermatophyta</taxon>
        <taxon>Magnoliopsida</taxon>
        <taxon>Liliopsida</taxon>
        <taxon>Poales</taxon>
        <taxon>Poaceae</taxon>
        <taxon>PACMAD clade</taxon>
        <taxon>Panicoideae</taxon>
        <taxon>Panicodae</taxon>
        <taxon>Paniceae</taxon>
        <taxon>Melinidinae</taxon>
        <taxon>Urochloa</taxon>
    </lineage>
</organism>
<name>A0ABC9B764_9POAL</name>
<evidence type="ECO:0000256" key="3">
    <source>
        <dbReference type="ARBA" id="ARBA00022737"/>
    </source>
</evidence>
<dbReference type="Gene3D" id="3.80.10.10">
    <property type="entry name" value="Ribonuclease Inhibitor"/>
    <property type="match status" value="3"/>
</dbReference>
<reference evidence="8" key="1">
    <citation type="submission" date="2024-10" db="EMBL/GenBank/DDBJ databases">
        <authorList>
            <person name="Ryan C."/>
        </authorList>
    </citation>
    <scope>NUCLEOTIDE SEQUENCE [LARGE SCALE GENOMIC DNA]</scope>
</reference>
<dbReference type="InterPro" id="IPR032675">
    <property type="entry name" value="LRR_dom_sf"/>
</dbReference>
<dbReference type="PANTHER" id="PTHR47186">
    <property type="entry name" value="LEUCINE-RICH REPEAT-CONTAINING PROTEIN 57"/>
    <property type="match status" value="1"/>
</dbReference>
<keyword evidence="2" id="KW-0433">Leucine-rich repeat</keyword>
<dbReference type="Proteomes" id="UP001497457">
    <property type="component" value="Chromosome 24b"/>
</dbReference>
<dbReference type="Pfam" id="PF18052">
    <property type="entry name" value="Rx_N"/>
    <property type="match status" value="1"/>
</dbReference>
<gene>
    <name evidence="8" type="ORF">URODEC1_LOCUS62035</name>
</gene>
<evidence type="ECO:0000256" key="2">
    <source>
        <dbReference type="ARBA" id="ARBA00022614"/>
    </source>
</evidence>
<dbReference type="EMBL" id="OZ075134">
    <property type="protein sequence ID" value="CAL4994730.1"/>
    <property type="molecule type" value="Genomic_DNA"/>
</dbReference>
<comment type="similarity">
    <text evidence="1">Belongs to the disease resistance NB-LRR family.</text>
</comment>
<feature type="domain" description="R13L1/DRL21-like LRR repeat region" evidence="7">
    <location>
        <begin position="261"/>
        <end position="389"/>
    </location>
</feature>
<keyword evidence="5" id="KW-0611">Plant defense</keyword>
<dbReference type="PANTHER" id="PTHR47186:SF27">
    <property type="entry name" value="NB-ARC DOMAIN-CONTAINING PROTEIN"/>
    <property type="match status" value="1"/>
</dbReference>
<proteinExistence type="inferred from homology"/>
<keyword evidence="4" id="KW-0547">Nucleotide-binding</keyword>
<dbReference type="Pfam" id="PF25019">
    <property type="entry name" value="LRR_R13L1-DRL21"/>
    <property type="match status" value="1"/>
</dbReference>
<sequence>MMVGTLVDAAIGCLVESILGYFFIGKLEAWIHGVGLADDVEELKAAVRLVQMVVAAAKGRKIENEPLARSVDAMKELLYDADDVMDELDYYRLKLQVERDNSIAGTPDAANNTEVKSTWLSSSIRQLGSSIISSVGTISSIGSSRGKRKREDDHHIAASSHLEILENKSEFSSRIKHIVRKLRQLGIDVSNVMGIDGSNSAGTSNLGRYHDNPTTSYLVEPKHLIDPRDLHSSIANIGKMTALQELYKFKVQAQNDSGFDIRQLKFLSQLVKLGIYQLENVQSKQEASEARLIDKVNLEDVCLSWDTSSTSSGPSTETAIDVLEGLRPHPSLKHLQIIGYNGSSYPSWLATDISITSLQSLHLEKCKKLGVLPQLLKLPLLRKLELKDMPNIVEVTIPCLEELELIELPKLEKCVAISNSKLNCGLQSLIIEECPELNDFALLTSENFCSFEVIQDSGMSQLESYSAEDLSAEAEKKKWLPVLDVLRIHGCPRLKLIRALPPSSNTRLSIEGLSAYPAIEIRFGNLSVKSSNDLKVLDEKILAFQNLKDVTSVEIEHCPNLEFLSFEGFRQLNNVRKMTVSKCGNLVSFVPNAVSETWRATTCPAFPHLKHLKIESSGNRTLLKELKVEDSPDLQSLRLHSCTALERLRICECRQVAVLEGLQYLNSLRSLSIDMNPELSRSWVRKYQEVEQGSGHVCLLPPSLERLNIDNLQEELMPYLLARLPCLSNLQVYSSPNLTSLQLGSLAALKKLSIGDCDSLASIQSCLSELEECEFWGQDLTSLQPGSLTALKHLTLDCCTGLASLERQFLGDLIDLEIEDCSCSIPALLEFLSRQADSFSIFPRMERLSVDDLSALATSLCRHLASLRCLELSSLEGVACFTDEQEKALQLLTSLQELEFDTCMELADLPAKLYSLDSQKVRNHILSTHLKAT</sequence>
<dbReference type="InterPro" id="IPR056789">
    <property type="entry name" value="LRR_R13L1-DRL21"/>
</dbReference>
<keyword evidence="3" id="KW-0677">Repeat</keyword>